<dbReference type="KEGG" id="npy:NPRO_19410"/>
<name>A0A809S5U7_9BACT</name>
<dbReference type="AlphaFoldDB" id="A0A809S5U7"/>
<accession>A0A809S5U7</accession>
<proteinExistence type="predicted"/>
<gene>
    <name evidence="1" type="ORF">NPRO_19410</name>
</gene>
<evidence type="ECO:0000313" key="1">
    <source>
        <dbReference type="EMBL" id="BBO24346.1"/>
    </source>
</evidence>
<reference evidence="1" key="1">
    <citation type="journal article" name="DNA Res.">
        <title>The physiological potential of anammox bacteria as revealed by their core genome structure.</title>
        <authorList>
            <person name="Okubo T."/>
            <person name="Toyoda A."/>
            <person name="Fukuhara K."/>
            <person name="Uchiyama I."/>
            <person name="Harigaya Y."/>
            <person name="Kuroiwa M."/>
            <person name="Suzuki T."/>
            <person name="Murakami Y."/>
            <person name="Suwa Y."/>
            <person name="Takami H."/>
        </authorList>
    </citation>
    <scope>NUCLEOTIDE SEQUENCE</scope>
    <source>
        <strain evidence="1">317325-2</strain>
    </source>
</reference>
<dbReference type="EMBL" id="AP021858">
    <property type="protein sequence ID" value="BBO24346.1"/>
    <property type="molecule type" value="Genomic_DNA"/>
</dbReference>
<sequence length="122" mass="13530">MCAQSAEVTVKSFTYNAAGRTTAVTVGNDTTTLAYDYESRFTQITYPDQSTNSFSYNGLDTRVSKVDSTGTRTYLRDGAYVTDPVLTDGAATYTPWISERRSGTTKFWPAPIVEDILRVDLR</sequence>
<evidence type="ECO:0008006" key="3">
    <source>
        <dbReference type="Google" id="ProtNLM"/>
    </source>
</evidence>
<organism evidence="1 2">
    <name type="scientific">Candidatus Nitrosymbiomonas proteolyticus</name>
    <dbReference type="NCBI Taxonomy" id="2608984"/>
    <lineage>
        <taxon>Bacteria</taxon>
        <taxon>Bacillati</taxon>
        <taxon>Armatimonadota</taxon>
        <taxon>Armatimonadota incertae sedis</taxon>
        <taxon>Candidatus Nitrosymbiomonas</taxon>
    </lineage>
</organism>
<protein>
    <recommendedName>
        <fullName evidence="3">YD repeat-containing protein</fullName>
    </recommendedName>
</protein>
<dbReference type="Proteomes" id="UP000662873">
    <property type="component" value="Chromosome"/>
</dbReference>
<dbReference type="Gene3D" id="2.180.10.10">
    <property type="entry name" value="RHS repeat-associated core"/>
    <property type="match status" value="1"/>
</dbReference>
<evidence type="ECO:0000313" key="2">
    <source>
        <dbReference type="Proteomes" id="UP000662873"/>
    </source>
</evidence>